<dbReference type="RefSeq" id="WP_145195192.1">
    <property type="nucleotide sequence ID" value="NZ_CP036267.1"/>
</dbReference>
<accession>A0A517QH10</accession>
<dbReference type="AlphaFoldDB" id="A0A517QH10"/>
<dbReference type="EMBL" id="CP036267">
    <property type="protein sequence ID" value="QDT30963.1"/>
    <property type="molecule type" value="Genomic_DNA"/>
</dbReference>
<dbReference type="KEGG" id="tpol:Mal48_01920"/>
<dbReference type="Proteomes" id="UP000315724">
    <property type="component" value="Chromosome"/>
</dbReference>
<dbReference type="KEGG" id="tpol:Mal48_01470"/>
<evidence type="ECO:0000313" key="3">
    <source>
        <dbReference type="Proteomes" id="UP000315724"/>
    </source>
</evidence>
<gene>
    <name evidence="1" type="ORF">Mal48_01470</name>
    <name evidence="2" type="ORF">Mal48_01920</name>
</gene>
<organism evidence="1 3">
    <name type="scientific">Thalassoglobus polymorphus</name>
    <dbReference type="NCBI Taxonomy" id="2527994"/>
    <lineage>
        <taxon>Bacteria</taxon>
        <taxon>Pseudomonadati</taxon>
        <taxon>Planctomycetota</taxon>
        <taxon>Planctomycetia</taxon>
        <taxon>Planctomycetales</taxon>
        <taxon>Planctomycetaceae</taxon>
        <taxon>Thalassoglobus</taxon>
    </lineage>
</organism>
<dbReference type="EMBL" id="CP036267">
    <property type="protein sequence ID" value="QDT30918.1"/>
    <property type="molecule type" value="Genomic_DNA"/>
</dbReference>
<keyword evidence="3" id="KW-1185">Reference proteome</keyword>
<protein>
    <submittedName>
        <fullName evidence="1">Uncharacterized protein</fullName>
    </submittedName>
</protein>
<evidence type="ECO:0000313" key="1">
    <source>
        <dbReference type="EMBL" id="QDT30918.1"/>
    </source>
</evidence>
<sequence>MPDVREFLDDSLSSEMRDLIHSLRRTIAGYEAALFDGGRPGDDPALSAYHAAMSSPLSCRADHSESATRKLIRKKGTKPSSRKWMSYQEARTLVHSLRIPEKTGKAARNGWRAYWKENNRPDGLPFDPISVYKDFVDWSDFLGMSANELSGEANRLEGERIMRVIVANRIESVSQYRSFRKDLAGEVAKLPAYSTLARKEWFKGFPKVEGSASARHESRTSRVYTGDFNAKKFYSYCIRHEITSIKKLKTHRRTLTDEQCQDCPTREYLQKDSSGFLGFPTIDEVDEAKQQ</sequence>
<reference evidence="1 3" key="1">
    <citation type="submission" date="2019-02" db="EMBL/GenBank/DDBJ databases">
        <title>Deep-cultivation of Planctomycetes and their phenomic and genomic characterization uncovers novel biology.</title>
        <authorList>
            <person name="Wiegand S."/>
            <person name="Jogler M."/>
            <person name="Boedeker C."/>
            <person name="Pinto D."/>
            <person name="Vollmers J."/>
            <person name="Rivas-Marin E."/>
            <person name="Kohn T."/>
            <person name="Peeters S.H."/>
            <person name="Heuer A."/>
            <person name="Rast P."/>
            <person name="Oberbeckmann S."/>
            <person name="Bunk B."/>
            <person name="Jeske O."/>
            <person name="Meyerdierks A."/>
            <person name="Storesund J.E."/>
            <person name="Kallscheuer N."/>
            <person name="Luecker S."/>
            <person name="Lage O.M."/>
            <person name="Pohl T."/>
            <person name="Merkel B.J."/>
            <person name="Hornburger P."/>
            <person name="Mueller R.-W."/>
            <person name="Bruemmer F."/>
            <person name="Labrenz M."/>
            <person name="Spormann A.M."/>
            <person name="Op den Camp H."/>
            <person name="Overmann J."/>
            <person name="Amann R."/>
            <person name="Jetten M.S.M."/>
            <person name="Mascher T."/>
            <person name="Medema M.H."/>
            <person name="Devos D.P."/>
            <person name="Kaster A.-K."/>
            <person name="Ovreas L."/>
            <person name="Rohde M."/>
            <person name="Galperin M.Y."/>
            <person name="Jogler C."/>
        </authorList>
    </citation>
    <scope>NUCLEOTIDE SEQUENCE [LARGE SCALE GENOMIC DNA]</scope>
    <source>
        <strain evidence="1 3">Mal48</strain>
    </source>
</reference>
<name>A0A517QH10_9PLAN</name>
<proteinExistence type="predicted"/>
<evidence type="ECO:0000313" key="2">
    <source>
        <dbReference type="EMBL" id="QDT30963.1"/>
    </source>
</evidence>